<dbReference type="InterPro" id="IPR004130">
    <property type="entry name" value="Gpn"/>
</dbReference>
<gene>
    <name evidence="7" type="ORF">BT63DRAFT_477051</name>
</gene>
<evidence type="ECO:0000256" key="4">
    <source>
        <dbReference type="ARBA" id="ARBA00023134"/>
    </source>
</evidence>
<feature type="compositionally biased region" description="Basic and acidic residues" evidence="6">
    <location>
        <begin position="336"/>
        <end position="349"/>
    </location>
</feature>
<reference evidence="7" key="1">
    <citation type="journal article" date="2020" name="Stud. Mycol.">
        <title>101 Dothideomycetes genomes: a test case for predicting lifestyles and emergence of pathogens.</title>
        <authorList>
            <person name="Haridas S."/>
            <person name="Albert R."/>
            <person name="Binder M."/>
            <person name="Bloem J."/>
            <person name="Labutti K."/>
            <person name="Salamov A."/>
            <person name="Andreopoulos B."/>
            <person name="Baker S."/>
            <person name="Barry K."/>
            <person name="Bills G."/>
            <person name="Bluhm B."/>
            <person name="Cannon C."/>
            <person name="Castanera R."/>
            <person name="Culley D."/>
            <person name="Daum C."/>
            <person name="Ezra D."/>
            <person name="Gonzalez J."/>
            <person name="Henrissat B."/>
            <person name="Kuo A."/>
            <person name="Liang C."/>
            <person name="Lipzen A."/>
            <person name="Lutzoni F."/>
            <person name="Magnuson J."/>
            <person name="Mondo S."/>
            <person name="Nolan M."/>
            <person name="Ohm R."/>
            <person name="Pangilinan J."/>
            <person name="Park H.-J."/>
            <person name="Ramirez L."/>
            <person name="Alfaro M."/>
            <person name="Sun H."/>
            <person name="Tritt A."/>
            <person name="Yoshinaga Y."/>
            <person name="Zwiers L.-H."/>
            <person name="Turgeon B."/>
            <person name="Goodwin S."/>
            <person name="Spatafora J."/>
            <person name="Crous P."/>
            <person name="Grigoriev I."/>
        </authorList>
    </citation>
    <scope>NUCLEOTIDE SEQUENCE</scope>
    <source>
        <strain evidence="7">CBS 115976</strain>
    </source>
</reference>
<dbReference type="PANTHER" id="PTHR21231">
    <property type="entry name" value="XPA-BINDING PROTEIN 1-RELATED"/>
    <property type="match status" value="1"/>
</dbReference>
<comment type="similarity">
    <text evidence="1 5">Belongs to the GPN-loop GTPase family.</text>
</comment>
<organism evidence="7 8">
    <name type="scientific">Microthyrium microscopicum</name>
    <dbReference type="NCBI Taxonomy" id="703497"/>
    <lineage>
        <taxon>Eukaryota</taxon>
        <taxon>Fungi</taxon>
        <taxon>Dikarya</taxon>
        <taxon>Ascomycota</taxon>
        <taxon>Pezizomycotina</taxon>
        <taxon>Dothideomycetes</taxon>
        <taxon>Dothideomycetes incertae sedis</taxon>
        <taxon>Microthyriales</taxon>
        <taxon>Microthyriaceae</taxon>
        <taxon>Microthyrium</taxon>
    </lineage>
</organism>
<evidence type="ECO:0000313" key="8">
    <source>
        <dbReference type="Proteomes" id="UP000799302"/>
    </source>
</evidence>
<dbReference type="PANTHER" id="PTHR21231:SF3">
    <property type="entry name" value="GPN-LOOP GTPASE 2"/>
    <property type="match status" value="1"/>
</dbReference>
<dbReference type="Pfam" id="PF03029">
    <property type="entry name" value="ATP_bind_1"/>
    <property type="match status" value="1"/>
</dbReference>
<evidence type="ECO:0000256" key="5">
    <source>
        <dbReference type="RuleBase" id="RU365059"/>
    </source>
</evidence>
<dbReference type="GO" id="GO:0003924">
    <property type="term" value="F:GTPase activity"/>
    <property type="evidence" value="ECO:0007669"/>
    <property type="project" value="TreeGrafter"/>
</dbReference>
<name>A0A6A6UJ65_9PEZI</name>
<dbReference type="AlphaFoldDB" id="A0A6A6UJ65"/>
<dbReference type="Proteomes" id="UP000799302">
    <property type="component" value="Unassembled WGS sequence"/>
</dbReference>
<feature type="region of interest" description="Disordered" evidence="6">
    <location>
        <begin position="211"/>
        <end position="242"/>
    </location>
</feature>
<keyword evidence="3 5" id="KW-0378">Hydrolase</keyword>
<dbReference type="SUPFAM" id="SSF52540">
    <property type="entry name" value="P-loop containing nucleoside triphosphate hydrolases"/>
    <property type="match status" value="1"/>
</dbReference>
<protein>
    <recommendedName>
        <fullName evidence="5">GPN-loop GTPase 2</fullName>
    </recommendedName>
</protein>
<proteinExistence type="inferred from homology"/>
<dbReference type="Gene3D" id="3.40.50.300">
    <property type="entry name" value="P-loop containing nucleotide triphosphate hydrolases"/>
    <property type="match status" value="1"/>
</dbReference>
<comment type="subunit">
    <text evidence="5">Binds to RNA polymerase II (RNAPII).</text>
</comment>
<evidence type="ECO:0000256" key="1">
    <source>
        <dbReference type="ARBA" id="ARBA00005290"/>
    </source>
</evidence>
<dbReference type="GO" id="GO:0005525">
    <property type="term" value="F:GTP binding"/>
    <property type="evidence" value="ECO:0007669"/>
    <property type="project" value="UniProtKB-KW"/>
</dbReference>
<evidence type="ECO:0000313" key="7">
    <source>
        <dbReference type="EMBL" id="KAF2672262.1"/>
    </source>
</evidence>
<dbReference type="OrthoDB" id="5839at2759"/>
<dbReference type="InterPro" id="IPR027417">
    <property type="entry name" value="P-loop_NTPase"/>
</dbReference>
<evidence type="ECO:0000256" key="6">
    <source>
        <dbReference type="SAM" id="MobiDB-lite"/>
    </source>
</evidence>
<accession>A0A6A6UJ65</accession>
<dbReference type="GO" id="GO:0005737">
    <property type="term" value="C:cytoplasm"/>
    <property type="evidence" value="ECO:0007669"/>
    <property type="project" value="TreeGrafter"/>
</dbReference>
<feature type="compositionally biased region" description="Acidic residues" evidence="6">
    <location>
        <begin position="231"/>
        <end position="241"/>
    </location>
</feature>
<evidence type="ECO:0000256" key="2">
    <source>
        <dbReference type="ARBA" id="ARBA00022741"/>
    </source>
</evidence>
<keyword evidence="2 5" id="KW-0547">Nucleotide-binding</keyword>
<keyword evidence="4 5" id="KW-0342">GTP-binding</keyword>
<feature type="region of interest" description="Disordered" evidence="6">
    <location>
        <begin position="336"/>
        <end position="371"/>
    </location>
</feature>
<dbReference type="FunFam" id="3.40.50.300:FF:000338">
    <property type="entry name" value="GPN-loop GTPase 2"/>
    <property type="match status" value="1"/>
</dbReference>
<dbReference type="InterPro" id="IPR030231">
    <property type="entry name" value="Gpn2"/>
</dbReference>
<dbReference type="CDD" id="cd17871">
    <property type="entry name" value="GPN2"/>
    <property type="match status" value="1"/>
</dbReference>
<dbReference type="EMBL" id="MU004232">
    <property type="protein sequence ID" value="KAF2672262.1"/>
    <property type="molecule type" value="Genomic_DNA"/>
</dbReference>
<sequence>MPPKFGQLVIGPPGSGKSTYCDGMHQFLSAVGRPCSIVNLDPANDHTSYKPALDVRSLVSLEQIMTDEDLGPNGSVLHALETIEADFDWLEDGLATLDNDYILFDCPGQVELFTHHESLRNIIGKLAKKLDYRLVVMHLVDSFVLTRPSLYISALLLSLRTMLQLDMPHINVLSKIDNLHNYPRLPFDLEFYTEVHDLQYLLPLLNAEQTGKTLPSRPSDDDPTRPATLPELDEDEGEEDVEPSKFDALNAAIVNLVEDFSLVGYEPLVVEDKASMAALLHAADKASGYAFGAEGGANDTIWQVAVRSGATSMDVRDVQERWIDRRVEYDAAEREAWAKEGEEWNRGEDGQGAGGEENVPVGGGEGDEMDLDVDFGKELEGLRRGMKGFDSGVKIVRKKPGQGGSGG</sequence>
<keyword evidence="8" id="KW-1185">Reference proteome</keyword>
<comment type="function">
    <text evidence="5">Small GTPase required for proper localization of RNA polymerase II and III (RNAPII and RNAPIII). May act at an RNAP assembly step prior to nuclear import.</text>
</comment>
<evidence type="ECO:0000256" key="3">
    <source>
        <dbReference type="ARBA" id="ARBA00022801"/>
    </source>
</evidence>